<evidence type="ECO:0000256" key="9">
    <source>
        <dbReference type="ARBA" id="ARBA00023273"/>
    </source>
</evidence>
<evidence type="ECO:0000256" key="11">
    <source>
        <dbReference type="ARBA" id="ARBA00046836"/>
    </source>
</evidence>
<evidence type="ECO:0000256" key="2">
    <source>
        <dbReference type="ARBA" id="ARBA00004611"/>
    </source>
</evidence>
<feature type="region of interest" description="Disordered" evidence="13">
    <location>
        <begin position="310"/>
        <end position="332"/>
    </location>
</feature>
<evidence type="ECO:0000313" key="14">
    <source>
        <dbReference type="EMBL" id="PAA48145.1"/>
    </source>
</evidence>
<dbReference type="Proteomes" id="UP000215902">
    <property type="component" value="Unassembled WGS sequence"/>
</dbReference>
<keyword evidence="7" id="KW-0969">Cilium</keyword>
<evidence type="ECO:0000256" key="13">
    <source>
        <dbReference type="SAM" id="MobiDB-lite"/>
    </source>
</evidence>
<evidence type="ECO:0000256" key="12">
    <source>
        <dbReference type="SAM" id="Coils"/>
    </source>
</evidence>
<comment type="function">
    <text evidence="1">Component of the nexin-dynein regulatory complex (N-DRC), a key regulator of ciliary/flagellar motility which maintains the alignment and integrity of the distal axoneme and regulates microtubule sliding in motile axonemes.</text>
</comment>
<evidence type="ECO:0000313" key="15">
    <source>
        <dbReference type="EMBL" id="PAA63286.1"/>
    </source>
</evidence>
<organism evidence="15 16">
    <name type="scientific">Macrostomum lignano</name>
    <dbReference type="NCBI Taxonomy" id="282301"/>
    <lineage>
        <taxon>Eukaryota</taxon>
        <taxon>Metazoa</taxon>
        <taxon>Spiralia</taxon>
        <taxon>Lophotrochozoa</taxon>
        <taxon>Platyhelminthes</taxon>
        <taxon>Rhabditophora</taxon>
        <taxon>Macrostomorpha</taxon>
        <taxon>Macrostomida</taxon>
        <taxon>Macrostomidae</taxon>
        <taxon>Macrostomum</taxon>
    </lineage>
</organism>
<dbReference type="AlphaFoldDB" id="A0A267EP97"/>
<proteinExistence type="inferred from homology"/>
<dbReference type="SMART" id="SM00015">
    <property type="entry name" value="IQ"/>
    <property type="match status" value="1"/>
</dbReference>
<dbReference type="EMBL" id="NIVC01004224">
    <property type="protein sequence ID" value="PAA48145.1"/>
    <property type="molecule type" value="Genomic_DNA"/>
</dbReference>
<comment type="similarity">
    <text evidence="3">Belongs to the DRC10 family.</text>
</comment>
<protein>
    <recommendedName>
        <fullName evidence="4">Dynein regulatory complex protein 10</fullName>
    </recommendedName>
    <alternativeName>
        <fullName evidence="10">IQ domain-containing protein D</fullName>
    </alternativeName>
</protein>
<comment type="subunit">
    <text evidence="11">Component of the nexin-dynein regulatory complex (N-DRC). Interacts with CFAP52.</text>
</comment>
<dbReference type="CDD" id="cd23767">
    <property type="entry name" value="IQCD"/>
    <property type="match status" value="1"/>
</dbReference>
<reference evidence="15 16" key="1">
    <citation type="submission" date="2017-06" db="EMBL/GenBank/DDBJ databases">
        <title>A platform for efficient transgenesis in Macrostomum lignano, a flatworm model organism for stem cell research.</title>
        <authorList>
            <person name="Berezikov E."/>
        </authorList>
    </citation>
    <scope>NUCLEOTIDE SEQUENCE [LARGE SCALE GENOMIC DNA]</scope>
    <source>
        <strain evidence="15">DV1</strain>
        <tissue evidence="15">Whole organism</tissue>
    </source>
</reference>
<keyword evidence="9" id="KW-0966">Cell projection</keyword>
<dbReference type="InterPro" id="IPR000048">
    <property type="entry name" value="IQ_motif_EF-hand-BS"/>
</dbReference>
<gene>
    <name evidence="15" type="ORF">BOX15_Mlig027354g1</name>
    <name evidence="14" type="ORF">BOX15_Mlig027354g3</name>
</gene>
<accession>A0A267EP97</accession>
<dbReference type="PANTHER" id="PTHR31598">
    <property type="entry name" value="IQ DOMAIN-CONTAINING PROTEIN D"/>
    <property type="match status" value="1"/>
</dbReference>
<keyword evidence="6" id="KW-0282">Flagellum</keyword>
<dbReference type="EMBL" id="NIVC01001858">
    <property type="protein sequence ID" value="PAA63286.1"/>
    <property type="molecule type" value="Genomic_DNA"/>
</dbReference>
<dbReference type="PROSITE" id="PS50096">
    <property type="entry name" value="IQ"/>
    <property type="match status" value="1"/>
</dbReference>
<dbReference type="Pfam" id="PF00612">
    <property type="entry name" value="IQ"/>
    <property type="match status" value="1"/>
</dbReference>
<evidence type="ECO:0000313" key="16">
    <source>
        <dbReference type="Proteomes" id="UP000215902"/>
    </source>
</evidence>
<evidence type="ECO:0000256" key="7">
    <source>
        <dbReference type="ARBA" id="ARBA00023069"/>
    </source>
</evidence>
<evidence type="ECO:0000256" key="3">
    <source>
        <dbReference type="ARBA" id="ARBA00009071"/>
    </source>
</evidence>
<evidence type="ECO:0000256" key="5">
    <source>
        <dbReference type="ARBA" id="ARBA00022490"/>
    </source>
</evidence>
<dbReference type="InterPro" id="IPR042815">
    <property type="entry name" value="DRC10"/>
</dbReference>
<keyword evidence="16" id="KW-1185">Reference proteome</keyword>
<feature type="coiled-coil region" evidence="12">
    <location>
        <begin position="384"/>
        <end position="432"/>
    </location>
</feature>
<keyword evidence="8" id="KW-0206">Cytoskeleton</keyword>
<dbReference type="PANTHER" id="PTHR31598:SF1">
    <property type="entry name" value="DYNEIN REGULATORY COMPLEX PROTEIN 10"/>
    <property type="match status" value="1"/>
</dbReference>
<evidence type="ECO:0000256" key="4">
    <source>
        <dbReference type="ARBA" id="ARBA00021752"/>
    </source>
</evidence>
<feature type="coiled-coil region" evidence="12">
    <location>
        <begin position="248"/>
        <end position="282"/>
    </location>
</feature>
<keyword evidence="5" id="KW-0963">Cytoplasm</keyword>
<keyword evidence="12" id="KW-0175">Coiled coil</keyword>
<feature type="non-terminal residue" evidence="15">
    <location>
        <position position="1"/>
    </location>
</feature>
<evidence type="ECO:0000256" key="8">
    <source>
        <dbReference type="ARBA" id="ARBA00023212"/>
    </source>
</evidence>
<comment type="subcellular location">
    <subcellularLocation>
        <location evidence="2">Cytoplasm</location>
        <location evidence="2">Cytoskeleton</location>
        <location evidence="2">Flagellum axoneme</location>
    </subcellularLocation>
</comment>
<dbReference type="OrthoDB" id="536093at2759"/>
<dbReference type="STRING" id="282301.A0A267EP97"/>
<evidence type="ECO:0000256" key="10">
    <source>
        <dbReference type="ARBA" id="ARBA00032180"/>
    </source>
</evidence>
<evidence type="ECO:0000256" key="6">
    <source>
        <dbReference type="ARBA" id="ARBA00022846"/>
    </source>
</evidence>
<name>A0A267EP97_9PLAT</name>
<sequence length="470" mass="53755">AKKSSGNQQGKMSVKALGVAEQQPGGQPQQRSPAKTAAAAGKSQKSEMGWQLEPARKKLTTLETQRIMGVMIDGSKRVELLAALPALLRNLDDFQIVLGRELTALLVEHGNLSRQFDLVSAKLDVIHDRKYEAPKPVALTEDFWSQEAEPEADEAPVVTQSKEELLPLQAELEAEAASLLPRLQFSARVLLRAFRSNPPAVTAVLQSAKLKPQTETKEMLDRMEHLRDIMVVRLMTTPVEKQDKLTYLHEMSERERQQAEVIKKLEAELSAATADKEAEVKKKNDVIRKIQSDIHHVEKYAEESIKNIRSEAEKQQQTDSKNSEGKVHKLTQERNQLRTQLDNLIAEHRDSEQQLRSKKFKLETEIENIISKYDSEMGTRQEEYEDVDAAYTEEKKQLSELEERFKTLEEEYLQIMEERRVAEERRRAAEHEMQMMISAATTIQSFWRSYKIRKTMRGKKKKGGGGKKKK</sequence>
<comment type="caution">
    <text evidence="15">The sequence shown here is derived from an EMBL/GenBank/DDBJ whole genome shotgun (WGS) entry which is preliminary data.</text>
</comment>
<evidence type="ECO:0000256" key="1">
    <source>
        <dbReference type="ARBA" id="ARBA00003029"/>
    </source>
</evidence>
<feature type="region of interest" description="Disordered" evidence="13">
    <location>
        <begin position="1"/>
        <end position="49"/>
    </location>
</feature>
<feature type="compositionally biased region" description="Polar residues" evidence="13">
    <location>
        <begin position="1"/>
        <end position="11"/>
    </location>
</feature>